<dbReference type="Proteomes" id="UP001382455">
    <property type="component" value="Unassembled WGS sequence"/>
</dbReference>
<gene>
    <name evidence="1" type="ORF">WAE96_08895</name>
</gene>
<reference evidence="1 2" key="1">
    <citation type="submission" date="2023-12" db="EMBL/GenBank/DDBJ databases">
        <title>Friends and Foes: Symbiotic and Algicidal bacterial influence on Karenia brevis blooms.</title>
        <authorList>
            <person name="Fei C."/>
            <person name="Mohamed A.R."/>
            <person name="Booker A."/>
            <person name="Arshad M."/>
            <person name="Klass S."/>
            <person name="Ahn S."/>
            <person name="Gilbert P.M."/>
            <person name="Heil C.A."/>
            <person name="Martinez J.M."/>
            <person name="Amin S.A."/>
        </authorList>
    </citation>
    <scope>NUCLEOTIDE SEQUENCE [LARGE SCALE GENOMIC DNA]</scope>
    <source>
        <strain evidence="1 2">CE15</strain>
    </source>
</reference>
<accession>A0ABU8ES55</accession>
<sequence length="210" mass="24042">MSNNNALLEQVRTAHRLLAAFYQRLHGNIRDLGAALDLNFYVWEPVYTARPTNLSTNPLERWQWDMLPAMASYFIFKTDCGSKQVEVGHYMVEIKVDSDTGFDGKVQRGQQPDALNLATSVEQAESKLSVRVYAPTQELDLYWYHDIWRKCVGESVNQEPILSGKYPIVSAQFEMNISELMEEGALEQLIERTNALIRRVQEKVEATVVL</sequence>
<protein>
    <submittedName>
        <fullName evidence="1">Uncharacterized protein</fullName>
    </submittedName>
</protein>
<comment type="caution">
    <text evidence="1">The sequence shown here is derived from an EMBL/GenBank/DDBJ whole genome shotgun (WGS) entry which is preliminary data.</text>
</comment>
<proteinExistence type="predicted"/>
<name>A0ABU8ES55_9GAMM</name>
<keyword evidence="2" id="KW-1185">Reference proteome</keyword>
<evidence type="ECO:0000313" key="2">
    <source>
        <dbReference type="Proteomes" id="UP001382455"/>
    </source>
</evidence>
<organism evidence="1 2">
    <name type="scientific">Pseudoalteromonas spongiae</name>
    <dbReference type="NCBI Taxonomy" id="298657"/>
    <lineage>
        <taxon>Bacteria</taxon>
        <taxon>Pseudomonadati</taxon>
        <taxon>Pseudomonadota</taxon>
        <taxon>Gammaproteobacteria</taxon>
        <taxon>Alteromonadales</taxon>
        <taxon>Pseudoalteromonadaceae</taxon>
        <taxon>Pseudoalteromonas</taxon>
    </lineage>
</organism>
<dbReference type="EMBL" id="JBAWKS010000001">
    <property type="protein sequence ID" value="MEI4549796.1"/>
    <property type="molecule type" value="Genomic_DNA"/>
</dbReference>
<dbReference type="RefSeq" id="WP_336435217.1">
    <property type="nucleotide sequence ID" value="NZ_JBAWKS010000001.1"/>
</dbReference>
<evidence type="ECO:0000313" key="1">
    <source>
        <dbReference type="EMBL" id="MEI4549796.1"/>
    </source>
</evidence>